<evidence type="ECO:0000256" key="10">
    <source>
        <dbReference type="ARBA" id="ARBA00023136"/>
    </source>
</evidence>
<keyword evidence="5 13" id="KW-0812">Transmembrane</keyword>
<feature type="transmembrane region" description="Helical" evidence="13">
    <location>
        <begin position="321"/>
        <end position="341"/>
    </location>
</feature>
<evidence type="ECO:0000313" key="16">
    <source>
        <dbReference type="WBParaSite" id="snap_masked-unitig_37416-processed-gene-0.1-mRNA-1"/>
    </source>
</evidence>
<evidence type="ECO:0000256" key="3">
    <source>
        <dbReference type="ARBA" id="ARBA00022568"/>
    </source>
</evidence>
<feature type="transmembrane region" description="Helical" evidence="13">
    <location>
        <begin position="140"/>
        <end position="164"/>
    </location>
</feature>
<dbReference type="AlphaFoldDB" id="A0A1I8JRP9"/>
<sequence>PRLPQMESSKSAPVPRCVKSQAAYWIIIVLVFCNTVVLATQYYNQPRWLENLQNKANYVFVAMFTFEMLLKIFLFNKFDFFVVASLSEVLLTETNLMPNLGISRAALRTPAGLRVQGHSLLELAQESGGLSIGLDEEHRLAVLLLFLFIILTGEDWNMVMYHGINSNGGIGNLVGIMVSFYFVILVHLRQLHPAQRLPCHRCGQPRRQRGWRGGRSRWKSDGEGEGGEGEAADGEDGEPTAADSDAKVLRSAIAADADKKSADEEEGDEEGDGDEDGRRRCGCHIGASPTRLGVEHENQDQSDPPASSLFVFSSTNRFRVLCHKILLVLVCILVSSAMLAAEEPVNSDNNRKILNKFDYFLTTVFTIESFSSQPQFLPLLTESLDNIQVTAYGLCSTRAPFVGRPSTCLRHPGGAHQRGVVTYGAFCTRRSFLFASTFNLLRPALL</sequence>
<keyword evidence="3" id="KW-0109">Calcium transport</keyword>
<keyword evidence="4" id="KW-0107">Calcium channel</keyword>
<feature type="region of interest" description="Disordered" evidence="12">
    <location>
        <begin position="199"/>
        <end position="282"/>
    </location>
</feature>
<keyword evidence="2" id="KW-0813">Transport</keyword>
<evidence type="ECO:0000256" key="2">
    <source>
        <dbReference type="ARBA" id="ARBA00022448"/>
    </source>
</evidence>
<dbReference type="Gene3D" id="1.20.120.350">
    <property type="entry name" value="Voltage-gated potassium channels. Chain C"/>
    <property type="match status" value="2"/>
</dbReference>
<evidence type="ECO:0000259" key="14">
    <source>
        <dbReference type="Pfam" id="PF00520"/>
    </source>
</evidence>
<evidence type="ECO:0000256" key="5">
    <source>
        <dbReference type="ARBA" id="ARBA00022692"/>
    </source>
</evidence>
<keyword evidence="9" id="KW-0406">Ion transport</keyword>
<dbReference type="WBParaSite" id="snap_masked-unitig_37416-processed-gene-0.1-mRNA-1">
    <property type="protein sequence ID" value="snap_masked-unitig_37416-processed-gene-0.1-mRNA-1"/>
    <property type="gene ID" value="snap_masked-unitig_37416-processed-gene-0.1"/>
</dbReference>
<dbReference type="Pfam" id="PF00520">
    <property type="entry name" value="Ion_trans"/>
    <property type="match status" value="1"/>
</dbReference>
<feature type="compositionally biased region" description="Acidic residues" evidence="12">
    <location>
        <begin position="223"/>
        <end position="238"/>
    </location>
</feature>
<keyword evidence="6" id="KW-0106">Calcium</keyword>
<feature type="transmembrane region" description="Helical" evidence="13">
    <location>
        <begin position="21"/>
        <end position="44"/>
    </location>
</feature>
<feature type="transmembrane region" description="Helical" evidence="13">
    <location>
        <begin position="170"/>
        <end position="188"/>
    </location>
</feature>
<evidence type="ECO:0000256" key="8">
    <source>
        <dbReference type="ARBA" id="ARBA00022989"/>
    </source>
</evidence>
<evidence type="ECO:0000256" key="12">
    <source>
        <dbReference type="SAM" id="MobiDB-lite"/>
    </source>
</evidence>
<evidence type="ECO:0000256" key="13">
    <source>
        <dbReference type="SAM" id="Phobius"/>
    </source>
</evidence>
<evidence type="ECO:0000256" key="9">
    <source>
        <dbReference type="ARBA" id="ARBA00023065"/>
    </source>
</evidence>
<name>A0A1I8JRP9_9PLAT</name>
<accession>A0A1I8JRP9</accession>
<feature type="domain" description="Ion transport" evidence="14">
    <location>
        <begin position="22"/>
        <end position="81"/>
    </location>
</feature>
<reference evidence="16" key="1">
    <citation type="submission" date="2016-11" db="UniProtKB">
        <authorList>
            <consortium name="WormBaseParasite"/>
        </authorList>
    </citation>
    <scope>IDENTIFICATION</scope>
</reference>
<proteinExistence type="predicted"/>
<evidence type="ECO:0000256" key="1">
    <source>
        <dbReference type="ARBA" id="ARBA00004141"/>
    </source>
</evidence>
<dbReference type="GO" id="GO:0098703">
    <property type="term" value="P:calcium ion import across plasma membrane"/>
    <property type="evidence" value="ECO:0007669"/>
    <property type="project" value="TreeGrafter"/>
</dbReference>
<feature type="transmembrane region" description="Helical" evidence="13">
    <location>
        <begin position="56"/>
        <end position="75"/>
    </location>
</feature>
<feature type="compositionally biased region" description="Basic residues" evidence="12">
    <location>
        <begin position="203"/>
        <end position="217"/>
    </location>
</feature>
<dbReference type="InterPro" id="IPR050599">
    <property type="entry name" value="VDCC_alpha-1_subunit"/>
</dbReference>
<evidence type="ECO:0000313" key="15">
    <source>
        <dbReference type="Proteomes" id="UP000095280"/>
    </source>
</evidence>
<dbReference type="GO" id="GO:0008331">
    <property type="term" value="F:high voltage-gated calcium channel activity"/>
    <property type="evidence" value="ECO:0007669"/>
    <property type="project" value="TreeGrafter"/>
</dbReference>
<evidence type="ECO:0000256" key="6">
    <source>
        <dbReference type="ARBA" id="ARBA00022837"/>
    </source>
</evidence>
<feature type="compositionally biased region" description="Acidic residues" evidence="12">
    <location>
        <begin position="263"/>
        <end position="275"/>
    </location>
</feature>
<keyword evidence="10 13" id="KW-0472">Membrane</keyword>
<keyword evidence="7" id="KW-0851">Voltage-gated channel</keyword>
<dbReference type="PANTHER" id="PTHR45628:SF1">
    <property type="entry name" value="VOLTAGE-DEPENDENT CALCIUM CHANNEL TYPE D SUBUNIT ALPHA-1"/>
    <property type="match status" value="1"/>
</dbReference>
<dbReference type="GO" id="GO:0005891">
    <property type="term" value="C:voltage-gated calcium channel complex"/>
    <property type="evidence" value="ECO:0007669"/>
    <property type="project" value="TreeGrafter"/>
</dbReference>
<organism evidence="15 16">
    <name type="scientific">Macrostomum lignano</name>
    <dbReference type="NCBI Taxonomy" id="282301"/>
    <lineage>
        <taxon>Eukaryota</taxon>
        <taxon>Metazoa</taxon>
        <taxon>Spiralia</taxon>
        <taxon>Lophotrochozoa</taxon>
        <taxon>Platyhelminthes</taxon>
        <taxon>Rhabditophora</taxon>
        <taxon>Macrostomorpha</taxon>
        <taxon>Macrostomida</taxon>
        <taxon>Macrostomidae</taxon>
        <taxon>Macrostomum</taxon>
    </lineage>
</organism>
<dbReference type="SUPFAM" id="SSF81324">
    <property type="entry name" value="Voltage-gated potassium channels"/>
    <property type="match status" value="1"/>
</dbReference>
<dbReference type="InterPro" id="IPR005821">
    <property type="entry name" value="Ion_trans_dom"/>
</dbReference>
<dbReference type="PANTHER" id="PTHR45628">
    <property type="entry name" value="VOLTAGE-DEPENDENT CALCIUM CHANNEL TYPE A SUBUNIT ALPHA-1"/>
    <property type="match status" value="1"/>
</dbReference>
<keyword evidence="8 13" id="KW-1133">Transmembrane helix</keyword>
<protein>
    <submittedName>
        <fullName evidence="16">Ion_trans domain-containing protein</fullName>
    </submittedName>
</protein>
<dbReference type="Proteomes" id="UP000095280">
    <property type="component" value="Unplaced"/>
</dbReference>
<evidence type="ECO:0000256" key="11">
    <source>
        <dbReference type="ARBA" id="ARBA00023303"/>
    </source>
</evidence>
<evidence type="ECO:0000256" key="7">
    <source>
        <dbReference type="ARBA" id="ARBA00022882"/>
    </source>
</evidence>
<keyword evidence="11" id="KW-0407">Ion channel</keyword>
<keyword evidence="15" id="KW-1185">Reference proteome</keyword>
<evidence type="ECO:0000256" key="4">
    <source>
        <dbReference type="ARBA" id="ARBA00022673"/>
    </source>
</evidence>
<comment type="subcellular location">
    <subcellularLocation>
        <location evidence="1">Membrane</location>
        <topology evidence="1">Multi-pass membrane protein</topology>
    </subcellularLocation>
</comment>
<dbReference type="InterPro" id="IPR027359">
    <property type="entry name" value="Volt_channel_dom_sf"/>
</dbReference>